<proteinExistence type="predicted"/>
<comment type="caution">
    <text evidence="1">The sequence shown here is derived from an EMBL/GenBank/DDBJ whole genome shotgun (WGS) entry which is preliminary data.</text>
</comment>
<organism evidence="1 2">
    <name type="scientific">Skeletonema marinoi</name>
    <dbReference type="NCBI Taxonomy" id="267567"/>
    <lineage>
        <taxon>Eukaryota</taxon>
        <taxon>Sar</taxon>
        <taxon>Stramenopiles</taxon>
        <taxon>Ochrophyta</taxon>
        <taxon>Bacillariophyta</taxon>
        <taxon>Coscinodiscophyceae</taxon>
        <taxon>Thalassiosirophycidae</taxon>
        <taxon>Thalassiosirales</taxon>
        <taxon>Skeletonemataceae</taxon>
        <taxon>Skeletonema</taxon>
        <taxon>Skeletonema marinoi-dohrnii complex</taxon>
    </lineage>
</organism>
<evidence type="ECO:0000313" key="1">
    <source>
        <dbReference type="EMBL" id="KAK1733663.1"/>
    </source>
</evidence>
<dbReference type="EMBL" id="JATAAI010000046">
    <property type="protein sequence ID" value="KAK1733663.1"/>
    <property type="molecule type" value="Genomic_DNA"/>
</dbReference>
<dbReference type="AlphaFoldDB" id="A0AAD9D5H3"/>
<evidence type="ECO:0000313" key="2">
    <source>
        <dbReference type="Proteomes" id="UP001224775"/>
    </source>
</evidence>
<sequence>MRLLAHARGDGRTVLRRKIPVYTDEEKLAEYGGRLVLMLAASNELDKNMFIPSSPLSATLGEIIDIFESSTEGGISVQMSFQLKKTSSGMKREYTFLPKRDKILGVRIDELEWPMSPVDCLSLLIRKPWPIKAYLGEHVEYDTINISKEEKEELWGVVITKFWSGLAETVRQLLVTVYNEKVAGYVNGVEQIPKELATTEVPLDHLKLMFELRYQFFRGEIAERIWIDLDPRLREQIYDIYHQQARVLCEAIKDEYHSVYSDTSSPERNAKLLLDIFLEVPRDNKQPELPTLTTEYCDNLLDRMEETMSRWNELIEEVKSDEGVLWNPQTIIELNSFESMFGHGDRSSYIQSQLRDGKVMNLPSLEFCVPRLVAEFLYQKLSATQRIPDYYQFGRDARQYFDEYIRKGQPPTSHSRTVERNTRGETLVREFRPLSTFVHTREHAMTALIPLLPHLSKEDSKRLVYAIFIERKRVHSRDRRWSWNCRAFSSRYDTFGDFLNSDRIPCAVDEDSSDCSRLLEWSGQRKHYTAHTYEEDVLGRIFGLPLPKNIALSMTEFMVENLYQGHIEDVDKHKIDNAFGVGRFLERFTYESPESAHIVWEGLRGAIQNAISVVEDFDPHEVTITERDIWIDVIERLVVMCIHTRAVRLISVLRRLYDGTQFALLPGTFVTFKNLAKRIKQTHPIVNDTATYHIDCSGIQLKL</sequence>
<protein>
    <submittedName>
        <fullName evidence="1">Uncharacterized protein</fullName>
    </submittedName>
</protein>
<accession>A0AAD9D5H3</accession>
<keyword evidence="2" id="KW-1185">Reference proteome</keyword>
<gene>
    <name evidence="1" type="ORF">QTG54_015706</name>
</gene>
<reference evidence="1" key="1">
    <citation type="submission" date="2023-06" db="EMBL/GenBank/DDBJ databases">
        <title>Survivors Of The Sea: Transcriptome response of Skeletonema marinoi to long-term dormancy.</title>
        <authorList>
            <person name="Pinder M.I.M."/>
            <person name="Kourtchenko O."/>
            <person name="Robertson E.K."/>
            <person name="Larsson T."/>
            <person name="Maumus F."/>
            <person name="Osuna-Cruz C.M."/>
            <person name="Vancaester E."/>
            <person name="Stenow R."/>
            <person name="Vandepoele K."/>
            <person name="Ploug H."/>
            <person name="Bruchert V."/>
            <person name="Godhe A."/>
            <person name="Topel M."/>
        </authorList>
    </citation>
    <scope>NUCLEOTIDE SEQUENCE</scope>
    <source>
        <strain evidence="1">R05AC</strain>
    </source>
</reference>
<dbReference type="Proteomes" id="UP001224775">
    <property type="component" value="Unassembled WGS sequence"/>
</dbReference>
<name>A0AAD9D5H3_9STRA</name>